<dbReference type="AlphaFoldDB" id="A0A1D1YQA0"/>
<gene>
    <name evidence="3" type="primary">csg_0</name>
    <name evidence="3" type="ORF">g.29135</name>
</gene>
<feature type="non-terminal residue" evidence="3">
    <location>
        <position position="206"/>
    </location>
</feature>
<evidence type="ECO:0000313" key="3">
    <source>
        <dbReference type="EMBL" id="JAT56811.1"/>
    </source>
</evidence>
<feature type="transmembrane region" description="Helical" evidence="2">
    <location>
        <begin position="15"/>
        <end position="32"/>
    </location>
</feature>
<evidence type="ECO:0000256" key="1">
    <source>
        <dbReference type="SAM" id="MobiDB-lite"/>
    </source>
</evidence>
<keyword evidence="2" id="KW-1133">Transmembrane helix</keyword>
<evidence type="ECO:0000256" key="2">
    <source>
        <dbReference type="SAM" id="Phobius"/>
    </source>
</evidence>
<organism evidence="3">
    <name type="scientific">Anthurium amnicola</name>
    <dbReference type="NCBI Taxonomy" id="1678845"/>
    <lineage>
        <taxon>Eukaryota</taxon>
        <taxon>Viridiplantae</taxon>
        <taxon>Streptophyta</taxon>
        <taxon>Embryophyta</taxon>
        <taxon>Tracheophyta</taxon>
        <taxon>Spermatophyta</taxon>
        <taxon>Magnoliopsida</taxon>
        <taxon>Liliopsida</taxon>
        <taxon>Araceae</taxon>
        <taxon>Pothoideae</taxon>
        <taxon>Potheae</taxon>
        <taxon>Anthurium</taxon>
    </lineage>
</organism>
<keyword evidence="2" id="KW-0472">Membrane</keyword>
<keyword evidence="2" id="KW-0812">Transmembrane</keyword>
<feature type="compositionally biased region" description="Low complexity" evidence="1">
    <location>
        <begin position="177"/>
        <end position="206"/>
    </location>
</feature>
<proteinExistence type="predicted"/>
<feature type="non-terminal residue" evidence="3">
    <location>
        <position position="1"/>
    </location>
</feature>
<feature type="region of interest" description="Disordered" evidence="1">
    <location>
        <begin position="175"/>
        <end position="206"/>
    </location>
</feature>
<name>A0A1D1YQA0_9ARAE</name>
<accession>A0A1D1YQA0</accession>
<dbReference type="EMBL" id="GDJX01011125">
    <property type="protein sequence ID" value="JAT56811.1"/>
    <property type="molecule type" value="Transcribed_RNA"/>
</dbReference>
<protein>
    <submittedName>
        <fullName evidence="3">Cell surface glycoprotein</fullName>
    </submittedName>
</protein>
<sequence length="206" mass="21784">VVVVLAVQFPPDSDMARILALVLCVVASAAALNSHGAAKFQVDEMSVSHKDVVEAVESMAQELETELLDLMAEAHRHHALLTAAKGINPSDCIQTAFDDVIKVSARVLELIDSVHAIADALLVELRACKGNIIFSLPCRLKVLNKALKEAKGLQDQGKAILDELKQTVQDLKTKCLPSKPSTAAPAPSTEAPAPSTEAPVPSSEAP</sequence>
<reference evidence="3" key="1">
    <citation type="submission" date="2015-07" db="EMBL/GenBank/DDBJ databases">
        <title>Transcriptome Assembly of Anthurium amnicola.</title>
        <authorList>
            <person name="Suzuki J."/>
        </authorList>
    </citation>
    <scope>NUCLEOTIDE SEQUENCE</scope>
</reference>